<dbReference type="AlphaFoldDB" id="A0A9D1YG05"/>
<feature type="domain" description="Amidohydrolase 3" evidence="1">
    <location>
        <begin position="423"/>
        <end position="511"/>
    </location>
</feature>
<dbReference type="InterPro" id="IPR032466">
    <property type="entry name" value="Metal_Hydrolase"/>
</dbReference>
<dbReference type="PANTHER" id="PTHR11647:SF1">
    <property type="entry name" value="COLLAPSIN RESPONSE MEDIATOR PROTEIN"/>
    <property type="match status" value="1"/>
</dbReference>
<dbReference type="InterPro" id="IPR050378">
    <property type="entry name" value="Metallo-dep_Hydrolases_sf"/>
</dbReference>
<organism evidence="2 3">
    <name type="scientific">Candidatus Acutalibacter pullistercoris</name>
    <dbReference type="NCBI Taxonomy" id="2838418"/>
    <lineage>
        <taxon>Bacteria</taxon>
        <taxon>Bacillati</taxon>
        <taxon>Bacillota</taxon>
        <taxon>Clostridia</taxon>
        <taxon>Eubacteriales</taxon>
        <taxon>Acutalibacteraceae</taxon>
        <taxon>Acutalibacter</taxon>
    </lineage>
</organism>
<evidence type="ECO:0000313" key="3">
    <source>
        <dbReference type="Proteomes" id="UP000823915"/>
    </source>
</evidence>
<reference evidence="2" key="1">
    <citation type="journal article" date="2021" name="PeerJ">
        <title>Extensive microbial diversity within the chicken gut microbiome revealed by metagenomics and culture.</title>
        <authorList>
            <person name="Gilroy R."/>
            <person name="Ravi A."/>
            <person name="Getino M."/>
            <person name="Pursley I."/>
            <person name="Horton D.L."/>
            <person name="Alikhan N.F."/>
            <person name="Baker D."/>
            <person name="Gharbi K."/>
            <person name="Hall N."/>
            <person name="Watson M."/>
            <person name="Adriaenssens E.M."/>
            <person name="Foster-Nyarko E."/>
            <person name="Jarju S."/>
            <person name="Secka A."/>
            <person name="Antonio M."/>
            <person name="Oren A."/>
            <person name="Chaudhuri R.R."/>
            <person name="La Ragione R."/>
            <person name="Hildebrand F."/>
            <person name="Pallen M.J."/>
        </authorList>
    </citation>
    <scope>NUCLEOTIDE SEQUENCE</scope>
    <source>
        <strain evidence="2">1282</strain>
    </source>
</reference>
<dbReference type="InterPro" id="IPR011059">
    <property type="entry name" value="Metal-dep_hydrolase_composite"/>
</dbReference>
<proteinExistence type="predicted"/>
<gene>
    <name evidence="2" type="ORF">H9838_05100</name>
</gene>
<dbReference type="EMBL" id="DXDU01000085">
    <property type="protein sequence ID" value="HIY26538.1"/>
    <property type="molecule type" value="Genomic_DNA"/>
</dbReference>
<dbReference type="PANTHER" id="PTHR11647">
    <property type="entry name" value="HYDRANTOINASE/DIHYDROPYRIMIDINASE FAMILY MEMBER"/>
    <property type="match status" value="1"/>
</dbReference>
<comment type="caution">
    <text evidence="2">The sequence shown here is derived from an EMBL/GenBank/DDBJ whole genome shotgun (WGS) entry which is preliminary data.</text>
</comment>
<dbReference type="InterPro" id="IPR023100">
    <property type="entry name" value="D-aminoacylase_insert_dom_sf"/>
</dbReference>
<dbReference type="GO" id="GO:0016811">
    <property type="term" value="F:hydrolase activity, acting on carbon-nitrogen (but not peptide) bonds, in linear amides"/>
    <property type="evidence" value="ECO:0007669"/>
    <property type="project" value="InterPro"/>
</dbReference>
<dbReference type="SUPFAM" id="SSF51338">
    <property type="entry name" value="Composite domain of metallo-dependent hydrolases"/>
    <property type="match status" value="1"/>
</dbReference>
<dbReference type="Gene3D" id="2.30.40.10">
    <property type="entry name" value="Urease, subunit C, domain 1"/>
    <property type="match status" value="1"/>
</dbReference>
<dbReference type="Pfam" id="PF07969">
    <property type="entry name" value="Amidohydro_3"/>
    <property type="match status" value="1"/>
</dbReference>
<dbReference type="Gene3D" id="3.30.1490.130">
    <property type="entry name" value="D-aminoacylase. Domain 3"/>
    <property type="match status" value="1"/>
</dbReference>
<dbReference type="InterPro" id="IPR013108">
    <property type="entry name" value="Amidohydro_3"/>
</dbReference>
<name>A0A9D1YG05_9FIRM</name>
<reference evidence="2" key="2">
    <citation type="submission" date="2021-04" db="EMBL/GenBank/DDBJ databases">
        <authorList>
            <person name="Gilroy R."/>
        </authorList>
    </citation>
    <scope>NUCLEOTIDE SEQUENCE</scope>
    <source>
        <strain evidence="2">1282</strain>
    </source>
</reference>
<evidence type="ECO:0000313" key="2">
    <source>
        <dbReference type="EMBL" id="HIY26538.1"/>
    </source>
</evidence>
<dbReference type="Proteomes" id="UP000823915">
    <property type="component" value="Unassembled WGS sequence"/>
</dbReference>
<protein>
    <submittedName>
        <fullName evidence="2">Amidohydrolase family protein</fullName>
    </submittedName>
</protein>
<dbReference type="SUPFAM" id="SSF51556">
    <property type="entry name" value="Metallo-dependent hydrolases"/>
    <property type="match status" value="1"/>
</dbReference>
<accession>A0A9D1YG05</accession>
<dbReference type="Gene3D" id="3.20.20.140">
    <property type="entry name" value="Metal-dependent hydrolases"/>
    <property type="match status" value="1"/>
</dbReference>
<evidence type="ECO:0000259" key="1">
    <source>
        <dbReference type="Pfam" id="PF07969"/>
    </source>
</evidence>
<sequence length="524" mass="56692">MIHIKNVRVCDGTGREPFPGELLLQGERVVAVSERPLGELDAQTIDGEGQIAAPGFIDAHRHCDLAALYDPKFGELELSQGLTTVVMGNCGLAPAPCREDLRQELYDFIEPCLGKAPEDSFFPKVSDFMAALESRPHPLNLGVLGATGAITTACKGYGDVPFTEDTRKQAEAYVRDAMEAGALGLSCGIMYTPECYSTTEDFAFLAKIAGEYGGYLTSHIRGEGNSLAQSVAEVLEIGRKAGVGVNISHFKVTGLKNHGWGIERAIALLEEARSQGQDATADAYPYGAGSTTILSLVPPTVLQAAGGDLYRFLDTRAGRDLAGEELARDFPQWDNMVASIGWERIVLSSAVVEEHRALAGLSFTDAARQAGMGEVELFCRLIVENRGKVGIILQSMAPADVDRVLTLPWVSVISDALYGGGDMPHPRLYGAFPKFLREYVREKKLLSLGEAVRKMTSLPAKRLGLQDRGALLPGYYADVLLFDPAKFTDRATFQSPKELAAGLSRVFVNGKDPRHRGGKLLKRN</sequence>